<feature type="active site" description="Nucleophile; methyl group acceptor" evidence="8">
    <location>
        <position position="167"/>
    </location>
</feature>
<comment type="catalytic activity">
    <reaction evidence="7 8">
        <text>a 6-O-methyl-2'-deoxyguanosine in DNA + L-cysteinyl-[protein] = S-methyl-L-cysteinyl-[protein] + a 2'-deoxyguanosine in DNA</text>
        <dbReference type="Rhea" id="RHEA:24000"/>
        <dbReference type="Rhea" id="RHEA-COMP:10131"/>
        <dbReference type="Rhea" id="RHEA-COMP:10132"/>
        <dbReference type="Rhea" id="RHEA-COMP:11367"/>
        <dbReference type="Rhea" id="RHEA-COMP:11368"/>
        <dbReference type="ChEBI" id="CHEBI:29950"/>
        <dbReference type="ChEBI" id="CHEBI:82612"/>
        <dbReference type="ChEBI" id="CHEBI:85445"/>
        <dbReference type="ChEBI" id="CHEBI:85448"/>
        <dbReference type="EC" id="2.1.1.63"/>
    </reaction>
</comment>
<dbReference type="InterPro" id="IPR014048">
    <property type="entry name" value="MethylDNA_cys_MeTrfase_DNA-bd"/>
</dbReference>
<comment type="subcellular location">
    <subcellularLocation>
        <location evidence="8">Cytoplasm</location>
    </subcellularLocation>
</comment>
<evidence type="ECO:0000256" key="7">
    <source>
        <dbReference type="ARBA" id="ARBA00049348"/>
    </source>
</evidence>
<dbReference type="GO" id="GO:0005737">
    <property type="term" value="C:cytoplasm"/>
    <property type="evidence" value="ECO:0007669"/>
    <property type="project" value="UniProtKB-SubCell"/>
</dbReference>
<keyword evidence="6 8" id="KW-0234">DNA repair</keyword>
<dbReference type="FunFam" id="1.10.10.10:FF:000214">
    <property type="entry name" value="Methylated-DNA--protein-cysteine methyltransferase"/>
    <property type="match status" value="1"/>
</dbReference>
<accession>A0A5C5ZMT1</accession>
<dbReference type="CDD" id="cd06445">
    <property type="entry name" value="ATase"/>
    <property type="match status" value="1"/>
</dbReference>
<evidence type="ECO:0000256" key="6">
    <source>
        <dbReference type="ARBA" id="ARBA00023204"/>
    </source>
</evidence>
<keyword evidence="3 8" id="KW-0489">Methyltransferase</keyword>
<dbReference type="SUPFAM" id="SSF53155">
    <property type="entry name" value="Methylated DNA-protein cysteine methyltransferase domain"/>
    <property type="match status" value="1"/>
</dbReference>
<dbReference type="EC" id="2.1.1.63" evidence="8"/>
<keyword evidence="4 8" id="KW-0808">Transferase</keyword>
<evidence type="ECO:0000256" key="1">
    <source>
        <dbReference type="ARBA" id="ARBA00001286"/>
    </source>
</evidence>
<comment type="miscellaneous">
    <text evidence="8">This enzyme catalyzes only one turnover and therefore is not strictly catalytic. According to one definition, an enzyme is a biocatalyst that acts repeatedly and over many reaction cycles.</text>
</comment>
<evidence type="ECO:0000256" key="8">
    <source>
        <dbReference type="HAMAP-Rule" id="MF_00772"/>
    </source>
</evidence>
<evidence type="ECO:0000313" key="12">
    <source>
        <dbReference type="Proteomes" id="UP000315440"/>
    </source>
</evidence>
<keyword evidence="8" id="KW-0963">Cytoplasm</keyword>
<dbReference type="InterPro" id="IPR036631">
    <property type="entry name" value="MGMT_N_sf"/>
</dbReference>
<dbReference type="InterPro" id="IPR036217">
    <property type="entry name" value="MethylDNA_cys_MeTrfase_DNAb"/>
</dbReference>
<dbReference type="OrthoDB" id="9783680at2"/>
<dbReference type="PANTHER" id="PTHR10815:SF13">
    <property type="entry name" value="METHYLATED-DNA--PROTEIN-CYSTEINE METHYLTRANSFERASE"/>
    <property type="match status" value="1"/>
</dbReference>
<reference evidence="11 12" key="1">
    <citation type="submission" date="2019-02" db="EMBL/GenBank/DDBJ databases">
        <title>Deep-cultivation of Planctomycetes and their phenomic and genomic characterization uncovers novel biology.</title>
        <authorList>
            <person name="Wiegand S."/>
            <person name="Jogler M."/>
            <person name="Boedeker C."/>
            <person name="Pinto D."/>
            <person name="Vollmers J."/>
            <person name="Rivas-Marin E."/>
            <person name="Kohn T."/>
            <person name="Peeters S.H."/>
            <person name="Heuer A."/>
            <person name="Rast P."/>
            <person name="Oberbeckmann S."/>
            <person name="Bunk B."/>
            <person name="Jeske O."/>
            <person name="Meyerdierks A."/>
            <person name="Storesund J.E."/>
            <person name="Kallscheuer N."/>
            <person name="Luecker S."/>
            <person name="Lage O.M."/>
            <person name="Pohl T."/>
            <person name="Merkel B.J."/>
            <person name="Hornburger P."/>
            <person name="Mueller R.-W."/>
            <person name="Bruemmer F."/>
            <person name="Labrenz M."/>
            <person name="Spormann A.M."/>
            <person name="Op Den Camp H."/>
            <person name="Overmann J."/>
            <person name="Amann R."/>
            <person name="Jetten M.S.M."/>
            <person name="Mascher T."/>
            <person name="Medema M.H."/>
            <person name="Devos D.P."/>
            <person name="Kaster A.-K."/>
            <person name="Ovreas L."/>
            <person name="Rohde M."/>
            <person name="Galperin M.Y."/>
            <person name="Jogler C."/>
        </authorList>
    </citation>
    <scope>NUCLEOTIDE SEQUENCE [LARGE SCALE GENOMIC DNA]</scope>
    <source>
        <strain evidence="11 12">Mal64</strain>
    </source>
</reference>
<comment type="similarity">
    <text evidence="2 8">Belongs to the MGMT family.</text>
</comment>
<evidence type="ECO:0000259" key="10">
    <source>
        <dbReference type="Pfam" id="PF02870"/>
    </source>
</evidence>
<sequence>MAVRGAIKTERAPCVRITRMAILPPPTETPVARPTAAQPIPTPLGLLVAVASDAWLLRLKYADQDQAVVTAAAETTAGNAVTRRTSDQLGEYFAGQRTAFDLPLGPLEESCGVGTAFQRRVWRALMAIPYGRTISYRQLAEAIDQPKASRAVGSANGKNPLSIITPCHRVIATDGGLGGYTGGLRRKEQLLEHEGARLF</sequence>
<feature type="domain" description="Methylguanine DNA methyltransferase ribonuclease-like" evidence="10">
    <location>
        <begin position="41"/>
        <end position="104"/>
    </location>
</feature>
<dbReference type="Gene3D" id="1.10.10.10">
    <property type="entry name" value="Winged helix-like DNA-binding domain superfamily/Winged helix DNA-binding domain"/>
    <property type="match status" value="1"/>
</dbReference>
<dbReference type="PANTHER" id="PTHR10815">
    <property type="entry name" value="METHYLATED-DNA--PROTEIN-CYSTEINE METHYLTRANSFERASE"/>
    <property type="match status" value="1"/>
</dbReference>
<dbReference type="Pfam" id="PF02870">
    <property type="entry name" value="Methyltransf_1N"/>
    <property type="match status" value="1"/>
</dbReference>
<evidence type="ECO:0000256" key="3">
    <source>
        <dbReference type="ARBA" id="ARBA00022603"/>
    </source>
</evidence>
<evidence type="ECO:0000256" key="4">
    <source>
        <dbReference type="ARBA" id="ARBA00022679"/>
    </source>
</evidence>
<evidence type="ECO:0000313" key="11">
    <source>
        <dbReference type="EMBL" id="TWT88468.1"/>
    </source>
</evidence>
<dbReference type="GO" id="GO:0003908">
    <property type="term" value="F:methylated-DNA-[protein]-cysteine S-methyltransferase activity"/>
    <property type="evidence" value="ECO:0007669"/>
    <property type="project" value="UniProtKB-UniRule"/>
</dbReference>
<protein>
    <recommendedName>
        <fullName evidence="8">Methylated-DNA--protein-cysteine methyltransferase</fullName>
        <ecNumber evidence="8">2.1.1.63</ecNumber>
    </recommendedName>
    <alternativeName>
        <fullName evidence="8">6-O-methylguanine-DNA methyltransferase</fullName>
        <shortName evidence="8">MGMT</shortName>
    </alternativeName>
    <alternativeName>
        <fullName evidence="8">O-6-methylguanine-DNA-alkyltransferase</fullName>
    </alternativeName>
</protein>
<dbReference type="HAMAP" id="MF_00772">
    <property type="entry name" value="OGT"/>
    <property type="match status" value="1"/>
</dbReference>
<comment type="function">
    <text evidence="8">Involved in the cellular defense against the biological effects of O6-methylguanine (O6-MeG) and O4-methylthymine (O4-MeT) in DNA. Repairs the methylated nucleobase in DNA by stoichiometrically transferring the methyl group to a cysteine residue in the enzyme. This is a suicide reaction: the enzyme is irreversibly inactivated.</text>
</comment>
<dbReference type="InterPro" id="IPR023546">
    <property type="entry name" value="MGMT"/>
</dbReference>
<feature type="domain" description="Methylated-DNA-[protein]-cysteine S-methyltransferase DNA binding" evidence="9">
    <location>
        <begin position="116"/>
        <end position="196"/>
    </location>
</feature>
<proteinExistence type="inferred from homology"/>
<name>A0A5C5ZMT1_9BACT</name>
<dbReference type="EMBL" id="SJPQ01000002">
    <property type="protein sequence ID" value="TWT88468.1"/>
    <property type="molecule type" value="Genomic_DNA"/>
</dbReference>
<dbReference type="SUPFAM" id="SSF46767">
    <property type="entry name" value="Methylated DNA-protein cysteine methyltransferase, C-terminal domain"/>
    <property type="match status" value="1"/>
</dbReference>
<organism evidence="11 12">
    <name type="scientific">Pseudobythopirellula maris</name>
    <dbReference type="NCBI Taxonomy" id="2527991"/>
    <lineage>
        <taxon>Bacteria</taxon>
        <taxon>Pseudomonadati</taxon>
        <taxon>Planctomycetota</taxon>
        <taxon>Planctomycetia</taxon>
        <taxon>Pirellulales</taxon>
        <taxon>Lacipirellulaceae</taxon>
        <taxon>Pseudobythopirellula</taxon>
    </lineage>
</organism>
<evidence type="ECO:0000259" key="9">
    <source>
        <dbReference type="Pfam" id="PF01035"/>
    </source>
</evidence>
<comment type="caution">
    <text evidence="11">The sequence shown here is derived from an EMBL/GenBank/DDBJ whole genome shotgun (WGS) entry which is preliminary data.</text>
</comment>
<evidence type="ECO:0000256" key="2">
    <source>
        <dbReference type="ARBA" id="ARBA00008711"/>
    </source>
</evidence>
<keyword evidence="5 8" id="KW-0227">DNA damage</keyword>
<dbReference type="Pfam" id="PF01035">
    <property type="entry name" value="DNA_binding_1"/>
    <property type="match status" value="1"/>
</dbReference>
<comment type="catalytic activity">
    <reaction evidence="1 8">
        <text>a 4-O-methyl-thymidine in DNA + L-cysteinyl-[protein] = a thymidine in DNA + S-methyl-L-cysteinyl-[protein]</text>
        <dbReference type="Rhea" id="RHEA:53428"/>
        <dbReference type="Rhea" id="RHEA-COMP:10131"/>
        <dbReference type="Rhea" id="RHEA-COMP:10132"/>
        <dbReference type="Rhea" id="RHEA-COMP:13555"/>
        <dbReference type="Rhea" id="RHEA-COMP:13556"/>
        <dbReference type="ChEBI" id="CHEBI:29950"/>
        <dbReference type="ChEBI" id="CHEBI:82612"/>
        <dbReference type="ChEBI" id="CHEBI:137386"/>
        <dbReference type="ChEBI" id="CHEBI:137387"/>
        <dbReference type="EC" id="2.1.1.63"/>
    </reaction>
</comment>
<dbReference type="InterPro" id="IPR008332">
    <property type="entry name" value="MethylG_MeTrfase_N"/>
</dbReference>
<gene>
    <name evidence="11" type="primary">ogt</name>
    <name evidence="11" type="ORF">Mal64_19500</name>
</gene>
<dbReference type="NCBIfam" id="TIGR00589">
    <property type="entry name" value="ogt"/>
    <property type="match status" value="1"/>
</dbReference>
<dbReference type="Gene3D" id="3.30.160.70">
    <property type="entry name" value="Methylated DNA-protein cysteine methyltransferase domain"/>
    <property type="match status" value="1"/>
</dbReference>
<dbReference type="InterPro" id="IPR036388">
    <property type="entry name" value="WH-like_DNA-bd_sf"/>
</dbReference>
<dbReference type="AlphaFoldDB" id="A0A5C5ZMT1"/>
<keyword evidence="12" id="KW-1185">Reference proteome</keyword>
<dbReference type="Proteomes" id="UP000315440">
    <property type="component" value="Unassembled WGS sequence"/>
</dbReference>
<dbReference type="GO" id="GO:0032259">
    <property type="term" value="P:methylation"/>
    <property type="evidence" value="ECO:0007669"/>
    <property type="project" value="UniProtKB-KW"/>
</dbReference>
<evidence type="ECO:0000256" key="5">
    <source>
        <dbReference type="ARBA" id="ARBA00022763"/>
    </source>
</evidence>
<dbReference type="GO" id="GO:0006307">
    <property type="term" value="P:DNA alkylation repair"/>
    <property type="evidence" value="ECO:0007669"/>
    <property type="project" value="UniProtKB-UniRule"/>
</dbReference>